<reference evidence="1" key="1">
    <citation type="journal article" date="2021" name="PeerJ">
        <title>Extensive microbial diversity within the chicken gut microbiome revealed by metagenomics and culture.</title>
        <authorList>
            <person name="Gilroy R."/>
            <person name="Ravi A."/>
            <person name="Getino M."/>
            <person name="Pursley I."/>
            <person name="Horton D.L."/>
            <person name="Alikhan N.F."/>
            <person name="Baker D."/>
            <person name="Gharbi K."/>
            <person name="Hall N."/>
            <person name="Watson M."/>
            <person name="Adriaenssens E.M."/>
            <person name="Foster-Nyarko E."/>
            <person name="Jarju S."/>
            <person name="Secka A."/>
            <person name="Antonio M."/>
            <person name="Oren A."/>
            <person name="Chaudhuri R.R."/>
            <person name="La Ragione R."/>
            <person name="Hildebrand F."/>
            <person name="Pallen M.J."/>
        </authorList>
    </citation>
    <scope>NUCLEOTIDE SEQUENCE</scope>
    <source>
        <strain evidence="1">4100</strain>
    </source>
</reference>
<sequence length="103" mass="11762">MKHDKNTDSQLRELFKADLADGPRDPDFTRKVMNRLPDRKPAGWTRKLMTAVYIIAVIIAVTLFVHVTKGINPDTLKDPMTLLTYFGMLATYFTTMALSRSRT</sequence>
<dbReference type="Proteomes" id="UP000711407">
    <property type="component" value="Unassembled WGS sequence"/>
</dbReference>
<comment type="caution">
    <text evidence="1">The sequence shown here is derived from an EMBL/GenBank/DDBJ whole genome shotgun (WGS) entry which is preliminary data.</text>
</comment>
<dbReference type="AlphaFoldDB" id="A0A4Q0UAR2"/>
<accession>A0A4Q0UAR2</accession>
<gene>
    <name evidence="1" type="ORF">K8V47_05055</name>
</gene>
<evidence type="ECO:0000313" key="2">
    <source>
        <dbReference type="Proteomes" id="UP000711407"/>
    </source>
</evidence>
<evidence type="ECO:0000313" key="1">
    <source>
        <dbReference type="EMBL" id="HJE39108.1"/>
    </source>
</evidence>
<organism evidence="1 2">
    <name type="scientific">Candidatus Amulumruptor caecigallinarius</name>
    <dbReference type="NCBI Taxonomy" id="2109911"/>
    <lineage>
        <taxon>Bacteria</taxon>
        <taxon>Pseudomonadati</taxon>
        <taxon>Bacteroidota</taxon>
        <taxon>Bacteroidia</taxon>
        <taxon>Bacteroidales</taxon>
        <taxon>Muribaculaceae</taxon>
        <taxon>Candidatus Amulumruptor</taxon>
    </lineage>
</organism>
<dbReference type="EMBL" id="DYXT01000028">
    <property type="protein sequence ID" value="HJE39108.1"/>
    <property type="molecule type" value="Genomic_DNA"/>
</dbReference>
<name>A0A4Q0UAR2_9BACT</name>
<reference evidence="1" key="2">
    <citation type="submission" date="2021-09" db="EMBL/GenBank/DDBJ databases">
        <authorList>
            <person name="Gilroy R."/>
        </authorList>
    </citation>
    <scope>NUCLEOTIDE SEQUENCE</scope>
    <source>
        <strain evidence="1">4100</strain>
    </source>
</reference>
<proteinExistence type="predicted"/>
<protein>
    <submittedName>
        <fullName evidence="1">DUF5056 domain-containing protein</fullName>
    </submittedName>
</protein>